<comment type="caution">
    <text evidence="1">The sequence shown here is derived from an EMBL/GenBank/DDBJ whole genome shotgun (WGS) entry which is preliminary data.</text>
</comment>
<keyword evidence="2" id="KW-1185">Reference proteome</keyword>
<evidence type="ECO:0000313" key="2">
    <source>
        <dbReference type="Proteomes" id="UP001283361"/>
    </source>
</evidence>
<name>A0AAE1CTU0_9GAST</name>
<protein>
    <submittedName>
        <fullName evidence="1">Uncharacterized protein</fullName>
    </submittedName>
</protein>
<dbReference type="Proteomes" id="UP001283361">
    <property type="component" value="Unassembled WGS sequence"/>
</dbReference>
<evidence type="ECO:0000313" key="1">
    <source>
        <dbReference type="EMBL" id="KAK3735784.1"/>
    </source>
</evidence>
<reference evidence="1" key="1">
    <citation type="journal article" date="2023" name="G3 (Bethesda)">
        <title>A reference genome for the long-term kleptoplast-retaining sea slug Elysia crispata morphotype clarki.</title>
        <authorList>
            <person name="Eastman K.E."/>
            <person name="Pendleton A.L."/>
            <person name="Shaikh M.A."/>
            <person name="Suttiyut T."/>
            <person name="Ogas R."/>
            <person name="Tomko P."/>
            <person name="Gavelis G."/>
            <person name="Widhalm J.R."/>
            <person name="Wisecaver J.H."/>
        </authorList>
    </citation>
    <scope>NUCLEOTIDE SEQUENCE</scope>
    <source>
        <strain evidence="1">ECLA1</strain>
    </source>
</reference>
<organism evidence="1 2">
    <name type="scientific">Elysia crispata</name>
    <name type="common">lettuce slug</name>
    <dbReference type="NCBI Taxonomy" id="231223"/>
    <lineage>
        <taxon>Eukaryota</taxon>
        <taxon>Metazoa</taxon>
        <taxon>Spiralia</taxon>
        <taxon>Lophotrochozoa</taxon>
        <taxon>Mollusca</taxon>
        <taxon>Gastropoda</taxon>
        <taxon>Heterobranchia</taxon>
        <taxon>Euthyneura</taxon>
        <taxon>Panpulmonata</taxon>
        <taxon>Sacoglossa</taxon>
        <taxon>Placobranchoidea</taxon>
        <taxon>Plakobranchidae</taxon>
        <taxon>Elysia</taxon>
    </lineage>
</organism>
<sequence>MSLRGHHRTSGTEHRVLLKFRWDVARDNVFGVYRCDFLRMDKMLKSVTESMAEIELPNLDLTRFLIKMKLEHRQLDEVSDDVVPLKLEITGKFVLSQRTSSYLAAIFTLSTDLDNRK</sequence>
<accession>A0AAE1CTU0</accession>
<dbReference type="AlphaFoldDB" id="A0AAE1CTU0"/>
<gene>
    <name evidence="1" type="ORF">RRG08_036832</name>
</gene>
<proteinExistence type="predicted"/>
<dbReference type="EMBL" id="JAWDGP010006766">
    <property type="protein sequence ID" value="KAK3735784.1"/>
    <property type="molecule type" value="Genomic_DNA"/>
</dbReference>